<keyword evidence="2" id="KW-0732">Signal</keyword>
<accession>A0A3M8SQZ9</accession>
<name>A0A3M8SQZ9_9GAMM</name>
<proteinExistence type="predicted"/>
<evidence type="ECO:0000256" key="1">
    <source>
        <dbReference type="SAM" id="MobiDB-lite"/>
    </source>
</evidence>
<evidence type="ECO:0000256" key="2">
    <source>
        <dbReference type="SAM" id="SignalP"/>
    </source>
</evidence>
<gene>
    <name evidence="3" type="ORF">EER27_10325</name>
</gene>
<reference evidence="3 4" key="1">
    <citation type="submission" date="2018-11" db="EMBL/GenBank/DDBJ databases">
        <title>Lysobacter cryohumiis sp. nov., isolated from soil in the Tianshan Mountains, Xinjiang, China.</title>
        <authorList>
            <person name="Luo Y."/>
            <person name="Sheng H."/>
        </authorList>
    </citation>
    <scope>NUCLEOTIDE SEQUENCE [LARGE SCALE GENOMIC DNA]</scope>
    <source>
        <strain evidence="3 4">ZS60</strain>
    </source>
</reference>
<feature type="region of interest" description="Disordered" evidence="1">
    <location>
        <begin position="122"/>
        <end position="145"/>
    </location>
</feature>
<dbReference type="EMBL" id="RIBS01000004">
    <property type="protein sequence ID" value="RNF83758.1"/>
    <property type="molecule type" value="Genomic_DNA"/>
</dbReference>
<organism evidence="3 4">
    <name type="scientific">Montanilutibacter psychrotolerans</name>
    <dbReference type="NCBI Taxonomy" id="1327343"/>
    <lineage>
        <taxon>Bacteria</taxon>
        <taxon>Pseudomonadati</taxon>
        <taxon>Pseudomonadota</taxon>
        <taxon>Gammaproteobacteria</taxon>
        <taxon>Lysobacterales</taxon>
        <taxon>Lysobacteraceae</taxon>
        <taxon>Montanilutibacter</taxon>
    </lineage>
</organism>
<evidence type="ECO:0008006" key="5">
    <source>
        <dbReference type="Google" id="ProtNLM"/>
    </source>
</evidence>
<dbReference type="OrthoDB" id="9981075at2"/>
<feature type="chain" id="PRO_5018132573" description="Secreted protein" evidence="2">
    <location>
        <begin position="23"/>
        <end position="145"/>
    </location>
</feature>
<dbReference type="RefSeq" id="WP_123088016.1">
    <property type="nucleotide sequence ID" value="NZ_RIBS01000004.1"/>
</dbReference>
<evidence type="ECO:0000313" key="3">
    <source>
        <dbReference type="EMBL" id="RNF83758.1"/>
    </source>
</evidence>
<feature type="signal peptide" evidence="2">
    <location>
        <begin position="1"/>
        <end position="22"/>
    </location>
</feature>
<sequence>MKPLSLLALVLVSVATATTTRAAGPTPWSEITTNRAAASKPDEVDVRVVAIDGDMTFRQRMSYKLTPGWHMLHIATTRRDRRGDATQQPLMLMAKPCVQYDLVASHENALGNRRWQVTVKSESPIASCVPPASEPDAGNTQEITP</sequence>
<evidence type="ECO:0000313" key="4">
    <source>
        <dbReference type="Proteomes" id="UP000267049"/>
    </source>
</evidence>
<comment type="caution">
    <text evidence="3">The sequence shown here is derived from an EMBL/GenBank/DDBJ whole genome shotgun (WGS) entry which is preliminary data.</text>
</comment>
<dbReference type="Proteomes" id="UP000267049">
    <property type="component" value="Unassembled WGS sequence"/>
</dbReference>
<dbReference type="AlphaFoldDB" id="A0A3M8SQZ9"/>
<protein>
    <recommendedName>
        <fullName evidence="5">Secreted protein</fullName>
    </recommendedName>
</protein>
<keyword evidence="4" id="KW-1185">Reference proteome</keyword>